<feature type="region of interest" description="Disordered" evidence="1">
    <location>
        <begin position="41"/>
        <end position="71"/>
    </location>
</feature>
<evidence type="ECO:0000256" key="1">
    <source>
        <dbReference type="SAM" id="MobiDB-lite"/>
    </source>
</evidence>
<sequence>MCYLNKVFTAASFVAAQGNPEHGVKLKTGLSSAQRLQRRLSSDVRPLSASDVPVDGARVEEKQLTSSSTPDESLRQVMYLNCWSQG</sequence>
<dbReference type="AlphaFoldDB" id="A0ABC8JAL0"/>
<keyword evidence="3" id="KW-1185">Reference proteome</keyword>
<protein>
    <recommendedName>
        <fullName evidence="4">Wound induced protein</fullName>
    </recommendedName>
</protein>
<accession>A0ABC8JAL0</accession>
<proteinExistence type="predicted"/>
<dbReference type="EMBL" id="CAKOAT010086265">
    <property type="protein sequence ID" value="CAH8318103.1"/>
    <property type="molecule type" value="Genomic_DNA"/>
</dbReference>
<evidence type="ECO:0008006" key="4">
    <source>
        <dbReference type="Google" id="ProtNLM"/>
    </source>
</evidence>
<dbReference type="Proteomes" id="UP001642260">
    <property type="component" value="Unassembled WGS sequence"/>
</dbReference>
<gene>
    <name evidence="2" type="ORF">ERUC_LOCUS8127</name>
</gene>
<comment type="caution">
    <text evidence="2">The sequence shown here is derived from an EMBL/GenBank/DDBJ whole genome shotgun (WGS) entry which is preliminary data.</text>
</comment>
<reference evidence="2 3" key="1">
    <citation type="submission" date="2022-03" db="EMBL/GenBank/DDBJ databases">
        <authorList>
            <person name="Macdonald S."/>
            <person name="Ahmed S."/>
            <person name="Newling K."/>
        </authorList>
    </citation>
    <scope>NUCLEOTIDE SEQUENCE [LARGE SCALE GENOMIC DNA]</scope>
</reference>
<evidence type="ECO:0000313" key="2">
    <source>
        <dbReference type="EMBL" id="CAH8318103.1"/>
    </source>
</evidence>
<organism evidence="2 3">
    <name type="scientific">Eruca vesicaria subsp. sativa</name>
    <name type="common">Garden rocket</name>
    <name type="synonym">Eruca sativa</name>
    <dbReference type="NCBI Taxonomy" id="29727"/>
    <lineage>
        <taxon>Eukaryota</taxon>
        <taxon>Viridiplantae</taxon>
        <taxon>Streptophyta</taxon>
        <taxon>Embryophyta</taxon>
        <taxon>Tracheophyta</taxon>
        <taxon>Spermatophyta</taxon>
        <taxon>Magnoliopsida</taxon>
        <taxon>eudicotyledons</taxon>
        <taxon>Gunneridae</taxon>
        <taxon>Pentapetalae</taxon>
        <taxon>rosids</taxon>
        <taxon>malvids</taxon>
        <taxon>Brassicales</taxon>
        <taxon>Brassicaceae</taxon>
        <taxon>Brassiceae</taxon>
        <taxon>Eruca</taxon>
    </lineage>
</organism>
<name>A0ABC8JAL0_ERUVS</name>
<dbReference type="Pfam" id="PF12609">
    <property type="entry name" value="DUF3774"/>
    <property type="match status" value="1"/>
</dbReference>
<dbReference type="InterPro" id="IPR022251">
    <property type="entry name" value="DUF3774_wound-induced"/>
</dbReference>
<evidence type="ECO:0000313" key="3">
    <source>
        <dbReference type="Proteomes" id="UP001642260"/>
    </source>
</evidence>